<dbReference type="Pfam" id="PF11575">
    <property type="entry name" value="FhuF_C"/>
    <property type="match status" value="1"/>
</dbReference>
<accession>A0A4U3M822</accession>
<evidence type="ECO:0000313" key="3">
    <source>
        <dbReference type="Proteomes" id="UP000308705"/>
    </source>
</evidence>
<evidence type="ECO:0000313" key="2">
    <source>
        <dbReference type="EMBL" id="TKK85138.1"/>
    </source>
</evidence>
<reference evidence="2 3" key="1">
    <citation type="submission" date="2019-04" db="EMBL/GenBank/DDBJ databases">
        <title>Herbidospora sp. NEAU-GS14.nov., a novel actinomycete isolated from soil.</title>
        <authorList>
            <person name="Han L."/>
        </authorList>
    </citation>
    <scope>NUCLEOTIDE SEQUENCE [LARGE SCALE GENOMIC DNA]</scope>
    <source>
        <strain evidence="2 3">NEAU-GS14</strain>
    </source>
</reference>
<evidence type="ECO:0000259" key="1">
    <source>
        <dbReference type="Pfam" id="PF11575"/>
    </source>
</evidence>
<organism evidence="2 3">
    <name type="scientific">Herbidospora galbida</name>
    <dbReference type="NCBI Taxonomy" id="2575442"/>
    <lineage>
        <taxon>Bacteria</taxon>
        <taxon>Bacillati</taxon>
        <taxon>Actinomycetota</taxon>
        <taxon>Actinomycetes</taxon>
        <taxon>Streptosporangiales</taxon>
        <taxon>Streptosporangiaceae</taxon>
        <taxon>Herbidospora</taxon>
    </lineage>
</organism>
<proteinExistence type="predicted"/>
<protein>
    <submittedName>
        <fullName evidence="2">Iron reductase</fullName>
    </submittedName>
</protein>
<dbReference type="EMBL" id="SZQA01000030">
    <property type="protein sequence ID" value="TKK85138.1"/>
    <property type="molecule type" value="Genomic_DNA"/>
</dbReference>
<dbReference type="AlphaFoldDB" id="A0A4U3M822"/>
<comment type="caution">
    <text evidence="2">The sequence shown here is derived from an EMBL/GenBank/DDBJ whole genome shotgun (WGS) entry which is preliminary data.</text>
</comment>
<dbReference type="GO" id="GO:0051537">
    <property type="term" value="F:2 iron, 2 sulfur cluster binding"/>
    <property type="evidence" value="ECO:0007669"/>
    <property type="project" value="InterPro"/>
</dbReference>
<gene>
    <name evidence="2" type="ORF">FDA94_27350</name>
</gene>
<name>A0A4U3M822_9ACTN</name>
<dbReference type="InterPro" id="IPR024726">
    <property type="entry name" value="FhuF_C"/>
</dbReference>
<feature type="domain" description="Ferric siderophore reductase C-terminal" evidence="1">
    <location>
        <begin position="169"/>
        <end position="187"/>
    </location>
</feature>
<keyword evidence="3" id="KW-1185">Reference proteome</keyword>
<dbReference type="RefSeq" id="WP_137249940.1">
    <property type="nucleotide sequence ID" value="NZ_SZQA01000030.1"/>
</dbReference>
<dbReference type="OrthoDB" id="3290158at2"/>
<sequence>MTTIEAAVADVAGVNVFFALGVGGGVPLVERLADDAVIDATAKRLLTLDRRVAASVLFQGALARLWSPYVALRAAHGISIDLADARWDDDGVRVPELREGPRFALEPLVAALPWVSPKVLYGNAASALTGAVGAFSRARPGHASRAEALGREYLNEGPLTGTLDRRGVRRSCCLHYRVGGICGDCVLTAIR</sequence>
<dbReference type="Proteomes" id="UP000308705">
    <property type="component" value="Unassembled WGS sequence"/>
</dbReference>